<proteinExistence type="predicted"/>
<dbReference type="EMBL" id="JAHXZJ010001119">
    <property type="protein sequence ID" value="KAH0555277.1"/>
    <property type="molecule type" value="Genomic_DNA"/>
</dbReference>
<evidence type="ECO:0000313" key="1">
    <source>
        <dbReference type="EMBL" id="KAH0555277.1"/>
    </source>
</evidence>
<accession>A0AAV7ITY0</accession>
<keyword evidence="2" id="KW-1185">Reference proteome</keyword>
<name>A0AAV7ITY0_COTGL</name>
<organism evidence="1 2">
    <name type="scientific">Cotesia glomerata</name>
    <name type="common">Lepidopteran parasitic wasp</name>
    <name type="synonym">Apanteles glomeratus</name>
    <dbReference type="NCBI Taxonomy" id="32391"/>
    <lineage>
        <taxon>Eukaryota</taxon>
        <taxon>Metazoa</taxon>
        <taxon>Ecdysozoa</taxon>
        <taxon>Arthropoda</taxon>
        <taxon>Hexapoda</taxon>
        <taxon>Insecta</taxon>
        <taxon>Pterygota</taxon>
        <taxon>Neoptera</taxon>
        <taxon>Endopterygota</taxon>
        <taxon>Hymenoptera</taxon>
        <taxon>Apocrita</taxon>
        <taxon>Ichneumonoidea</taxon>
        <taxon>Braconidae</taxon>
        <taxon>Microgastrinae</taxon>
        <taxon>Cotesia</taxon>
    </lineage>
</organism>
<protein>
    <submittedName>
        <fullName evidence="1">Uncharacterized protein</fullName>
    </submittedName>
</protein>
<dbReference type="AlphaFoldDB" id="A0AAV7ITY0"/>
<dbReference type="Proteomes" id="UP000826195">
    <property type="component" value="Unassembled WGS sequence"/>
</dbReference>
<evidence type="ECO:0000313" key="2">
    <source>
        <dbReference type="Proteomes" id="UP000826195"/>
    </source>
</evidence>
<dbReference type="Gene3D" id="3.90.70.120">
    <property type="match status" value="1"/>
</dbReference>
<reference evidence="1 2" key="1">
    <citation type="journal article" date="2021" name="J. Hered.">
        <title>A chromosome-level genome assembly of the parasitoid wasp, Cotesia glomerata (Hymenoptera: Braconidae).</title>
        <authorList>
            <person name="Pinto B.J."/>
            <person name="Weis J.J."/>
            <person name="Gamble T."/>
            <person name="Ode P.J."/>
            <person name="Paul R."/>
            <person name="Zaspel J.M."/>
        </authorList>
    </citation>
    <scope>NUCLEOTIDE SEQUENCE [LARGE SCALE GENOMIC DNA]</scope>
    <source>
        <strain evidence="1">CgM1</strain>
    </source>
</reference>
<gene>
    <name evidence="1" type="ORF">KQX54_016708</name>
</gene>
<comment type="caution">
    <text evidence="1">The sequence shown here is derived from an EMBL/GenBank/DDBJ whole genome shotgun (WGS) entry which is preliminary data.</text>
</comment>
<sequence length="106" mass="12162">MVRPTSDGPKRWKKIHVQTPEYARAAVTPRSTEIKTSIPEFYLHQSANFHQGDKKYFKHQRRGVQCTAIATVACILLPPITIGTITTEDLDKVLISEDLYYQECRN</sequence>